<sequence length="189" mass="20862">MWMHAVCVLIVLLALLQSLIAMVSALILSQNPLLSTMLSLSNEFSVWLAGSFVADTIITICMTYILSQARHATAWGPTESMLTRLINRVIQSGAATVIVAAINLAIFIKLPETNYYYVPAYILGKIYTNSLMLNLNLRRPNGTYVTGHGNDVLHLSPLPTLREEVHIRVEQHTALNDTKWTASVADPSN</sequence>
<feature type="domain" description="DUF6534" evidence="3">
    <location>
        <begin position="51"/>
        <end position="139"/>
    </location>
</feature>
<evidence type="ECO:0000259" key="3">
    <source>
        <dbReference type="Pfam" id="PF20152"/>
    </source>
</evidence>
<dbReference type="OrthoDB" id="3070057at2759"/>
<keyword evidence="1" id="KW-0812">Transmembrane</keyword>
<feature type="transmembrane region" description="Helical" evidence="1">
    <location>
        <begin position="85"/>
        <end position="108"/>
    </location>
</feature>
<dbReference type="InterPro" id="IPR045339">
    <property type="entry name" value="DUF6534"/>
</dbReference>
<dbReference type="Pfam" id="PF20152">
    <property type="entry name" value="DUF6534"/>
    <property type="match status" value="1"/>
</dbReference>
<keyword evidence="2" id="KW-0732">Signal</keyword>
<evidence type="ECO:0000313" key="5">
    <source>
        <dbReference type="Proteomes" id="UP000623467"/>
    </source>
</evidence>
<evidence type="ECO:0000313" key="4">
    <source>
        <dbReference type="EMBL" id="KAF7333987.1"/>
    </source>
</evidence>
<proteinExistence type="predicted"/>
<protein>
    <recommendedName>
        <fullName evidence="3">DUF6534 domain-containing protein</fullName>
    </recommendedName>
</protein>
<dbReference type="EMBL" id="JACAZH010000050">
    <property type="protein sequence ID" value="KAF7333987.1"/>
    <property type="molecule type" value="Genomic_DNA"/>
</dbReference>
<keyword evidence="1" id="KW-1133">Transmembrane helix</keyword>
<dbReference type="AlphaFoldDB" id="A0A8H7CFF6"/>
<dbReference type="PANTHER" id="PTHR40465:SF1">
    <property type="entry name" value="DUF6534 DOMAIN-CONTAINING PROTEIN"/>
    <property type="match status" value="1"/>
</dbReference>
<dbReference type="Proteomes" id="UP000623467">
    <property type="component" value="Unassembled WGS sequence"/>
</dbReference>
<feature type="transmembrane region" description="Helical" evidence="1">
    <location>
        <begin position="44"/>
        <end position="65"/>
    </location>
</feature>
<comment type="caution">
    <text evidence="4">The sequence shown here is derived from an EMBL/GenBank/DDBJ whole genome shotgun (WGS) entry which is preliminary data.</text>
</comment>
<keyword evidence="1" id="KW-0472">Membrane</keyword>
<feature type="transmembrane region" description="Helical" evidence="1">
    <location>
        <begin position="114"/>
        <end position="133"/>
    </location>
</feature>
<organism evidence="4 5">
    <name type="scientific">Mycena sanguinolenta</name>
    <dbReference type="NCBI Taxonomy" id="230812"/>
    <lineage>
        <taxon>Eukaryota</taxon>
        <taxon>Fungi</taxon>
        <taxon>Dikarya</taxon>
        <taxon>Basidiomycota</taxon>
        <taxon>Agaricomycotina</taxon>
        <taxon>Agaricomycetes</taxon>
        <taxon>Agaricomycetidae</taxon>
        <taxon>Agaricales</taxon>
        <taxon>Marasmiineae</taxon>
        <taxon>Mycenaceae</taxon>
        <taxon>Mycena</taxon>
    </lineage>
</organism>
<keyword evidence="5" id="KW-1185">Reference proteome</keyword>
<evidence type="ECO:0000256" key="2">
    <source>
        <dbReference type="SAM" id="SignalP"/>
    </source>
</evidence>
<reference evidence="4" key="1">
    <citation type="submission" date="2020-05" db="EMBL/GenBank/DDBJ databases">
        <title>Mycena genomes resolve the evolution of fungal bioluminescence.</title>
        <authorList>
            <person name="Tsai I.J."/>
        </authorList>
    </citation>
    <scope>NUCLEOTIDE SEQUENCE</scope>
    <source>
        <strain evidence="4">160909Yilan</strain>
    </source>
</reference>
<feature type="chain" id="PRO_5034949601" description="DUF6534 domain-containing protein" evidence="2">
    <location>
        <begin position="22"/>
        <end position="189"/>
    </location>
</feature>
<name>A0A8H7CFF6_9AGAR</name>
<dbReference type="PANTHER" id="PTHR40465">
    <property type="entry name" value="CHROMOSOME 1, WHOLE GENOME SHOTGUN SEQUENCE"/>
    <property type="match status" value="1"/>
</dbReference>
<feature type="signal peptide" evidence="2">
    <location>
        <begin position="1"/>
        <end position="21"/>
    </location>
</feature>
<evidence type="ECO:0000256" key="1">
    <source>
        <dbReference type="SAM" id="Phobius"/>
    </source>
</evidence>
<accession>A0A8H7CFF6</accession>
<gene>
    <name evidence="4" type="ORF">MSAN_02400800</name>
</gene>